<evidence type="ECO:0000256" key="2">
    <source>
        <dbReference type="ARBA" id="ARBA00022448"/>
    </source>
</evidence>
<dbReference type="PIRSF" id="PIRSF006470">
    <property type="entry name" value="DctB"/>
    <property type="match status" value="1"/>
</dbReference>
<sequence length="327" mass="36890">MKNSRFFLTILLLFTLCGILSAAGKTRVIKVGHTGTKDHYYQMYLENWTKAVTERTNGRYTFEIYPSDLYGKPNQLIEGCQLGTSDMVLATGSLLSSYSKIVGVLDLPFLFANEKEASYVLNGPIGDELAASLAAKNLVVLGWWENGMRHLFPPRPVNKPSDLKGLKLRVVNSKPMIETINAMGAIAVPMAFNDVYSAWQMKTIDGCEGTITHMLTQKYYELTKTGALLWYMHVPNPLIISKKLWNRIPEADKKIFIEEAKKMSVFSFDFQAKADENDIKKCEALGVVFTRPDRAPFIELCKPVYEKFRPDYGDMIERITAEAAKAK</sequence>
<dbReference type="InterPro" id="IPR018389">
    <property type="entry name" value="DctP_fam"/>
</dbReference>
<dbReference type="PANTHER" id="PTHR33376">
    <property type="match status" value="1"/>
</dbReference>
<feature type="signal peptide" evidence="4">
    <location>
        <begin position="1"/>
        <end position="22"/>
    </location>
</feature>
<keyword evidence="3 4" id="KW-0732">Signal</keyword>
<keyword evidence="5" id="KW-0675">Receptor</keyword>
<evidence type="ECO:0000256" key="3">
    <source>
        <dbReference type="ARBA" id="ARBA00022729"/>
    </source>
</evidence>
<dbReference type="CDD" id="cd13603">
    <property type="entry name" value="PBP2_TRAP_Siap_TeaA_like"/>
    <property type="match status" value="1"/>
</dbReference>
<proteinExistence type="inferred from homology"/>
<comment type="similarity">
    <text evidence="1">Belongs to the bacterial solute-binding protein 7 family.</text>
</comment>
<name>A0ABN0NYV9_TRELE</name>
<dbReference type="RefSeq" id="WP_021687503.1">
    <property type="nucleotide sequence ID" value="NZ_KI260567.1"/>
</dbReference>
<evidence type="ECO:0000256" key="1">
    <source>
        <dbReference type="ARBA" id="ARBA00009023"/>
    </source>
</evidence>
<reference evidence="5 6" key="1">
    <citation type="submission" date="2013-08" db="EMBL/GenBank/DDBJ databases">
        <authorList>
            <person name="Weinstock G."/>
            <person name="Sodergren E."/>
            <person name="Wylie T."/>
            <person name="Fulton L."/>
            <person name="Fulton R."/>
            <person name="Fronick C."/>
            <person name="O'Laughlin M."/>
            <person name="Godfrey J."/>
            <person name="Miner T."/>
            <person name="Herter B."/>
            <person name="Appelbaum E."/>
            <person name="Cordes M."/>
            <person name="Lek S."/>
            <person name="Wollam A."/>
            <person name="Pepin K.H."/>
            <person name="Palsikar V.B."/>
            <person name="Mitreva M."/>
            <person name="Wilson R.K."/>
        </authorList>
    </citation>
    <scope>NUCLEOTIDE SEQUENCE [LARGE SCALE GENOMIC DNA]</scope>
    <source>
        <strain evidence="5 6">ATCC 700332</strain>
    </source>
</reference>
<feature type="chain" id="PRO_5045783145" evidence="4">
    <location>
        <begin position="23"/>
        <end position="327"/>
    </location>
</feature>
<dbReference type="EMBL" id="AWVH01000031">
    <property type="protein sequence ID" value="ERJ93073.1"/>
    <property type="molecule type" value="Genomic_DNA"/>
</dbReference>
<dbReference type="PANTHER" id="PTHR33376:SF7">
    <property type="entry name" value="C4-DICARBOXYLATE-BINDING PROTEIN DCTB"/>
    <property type="match status" value="1"/>
</dbReference>
<keyword evidence="2" id="KW-0813">Transport</keyword>
<dbReference type="NCBIfam" id="NF037995">
    <property type="entry name" value="TRAP_S1"/>
    <property type="match status" value="1"/>
</dbReference>
<accession>A0ABN0NYV9</accession>
<dbReference type="Proteomes" id="UP000016649">
    <property type="component" value="Unassembled WGS sequence"/>
</dbReference>
<protein>
    <submittedName>
        <fullName evidence="5">TRAP transporter solute receptor, DctP family</fullName>
    </submittedName>
</protein>
<organism evidence="5 6">
    <name type="scientific">Treponema lecithinolyticum ATCC 700332</name>
    <dbReference type="NCBI Taxonomy" id="1321815"/>
    <lineage>
        <taxon>Bacteria</taxon>
        <taxon>Pseudomonadati</taxon>
        <taxon>Spirochaetota</taxon>
        <taxon>Spirochaetia</taxon>
        <taxon>Spirochaetales</taxon>
        <taxon>Treponemataceae</taxon>
        <taxon>Treponema</taxon>
    </lineage>
</organism>
<dbReference type="InterPro" id="IPR038404">
    <property type="entry name" value="TRAP_DctP_sf"/>
</dbReference>
<keyword evidence="6" id="KW-1185">Reference proteome</keyword>
<dbReference type="InterPro" id="IPR004682">
    <property type="entry name" value="TRAP_DctP"/>
</dbReference>
<dbReference type="Gene3D" id="3.40.190.170">
    <property type="entry name" value="Bacterial extracellular solute-binding protein, family 7"/>
    <property type="match status" value="1"/>
</dbReference>
<evidence type="ECO:0000256" key="4">
    <source>
        <dbReference type="SAM" id="SignalP"/>
    </source>
</evidence>
<evidence type="ECO:0000313" key="6">
    <source>
        <dbReference type="Proteomes" id="UP000016649"/>
    </source>
</evidence>
<evidence type="ECO:0000313" key="5">
    <source>
        <dbReference type="EMBL" id="ERJ93073.1"/>
    </source>
</evidence>
<gene>
    <name evidence="5" type="ORF">HMPREF9193_01295</name>
</gene>
<comment type="caution">
    <text evidence="5">The sequence shown here is derived from an EMBL/GenBank/DDBJ whole genome shotgun (WGS) entry which is preliminary data.</text>
</comment>
<dbReference type="Pfam" id="PF03480">
    <property type="entry name" value="DctP"/>
    <property type="match status" value="1"/>
</dbReference>
<dbReference type="NCBIfam" id="TIGR00787">
    <property type="entry name" value="dctP"/>
    <property type="match status" value="1"/>
</dbReference>